<dbReference type="PROSITE" id="PS50297">
    <property type="entry name" value="ANK_REP_REGION"/>
    <property type="match status" value="5"/>
</dbReference>
<evidence type="ECO:0000256" key="3">
    <source>
        <dbReference type="PROSITE-ProRule" id="PRU00023"/>
    </source>
</evidence>
<proteinExistence type="predicted"/>
<dbReference type="OrthoDB" id="539213at2759"/>
<dbReference type="PROSITE" id="PS50088">
    <property type="entry name" value="ANK_REPEAT"/>
    <property type="match status" value="5"/>
</dbReference>
<dbReference type="PRINTS" id="PR01415">
    <property type="entry name" value="ANKYRIN"/>
</dbReference>
<feature type="repeat" description="ANK" evidence="3">
    <location>
        <begin position="1086"/>
        <end position="1118"/>
    </location>
</feature>
<dbReference type="InterPro" id="IPR025676">
    <property type="entry name" value="Clr5_dom"/>
</dbReference>
<feature type="repeat" description="ANK" evidence="3">
    <location>
        <begin position="1051"/>
        <end position="1083"/>
    </location>
</feature>
<organism evidence="5 6">
    <name type="scientific">Colletotrichum nymphaeae SA-01</name>
    <dbReference type="NCBI Taxonomy" id="1460502"/>
    <lineage>
        <taxon>Eukaryota</taxon>
        <taxon>Fungi</taxon>
        <taxon>Dikarya</taxon>
        <taxon>Ascomycota</taxon>
        <taxon>Pezizomycotina</taxon>
        <taxon>Sordariomycetes</taxon>
        <taxon>Hypocreomycetidae</taxon>
        <taxon>Glomerellales</taxon>
        <taxon>Glomerellaceae</taxon>
        <taxon>Colletotrichum</taxon>
        <taxon>Colletotrichum acutatum species complex</taxon>
    </lineage>
</organism>
<dbReference type="EMBL" id="JEMN01000017">
    <property type="protein sequence ID" value="KXH65190.1"/>
    <property type="molecule type" value="Genomic_DNA"/>
</dbReference>
<dbReference type="InterPro" id="IPR036770">
    <property type="entry name" value="Ankyrin_rpt-contain_sf"/>
</dbReference>
<evidence type="ECO:0000259" key="4">
    <source>
        <dbReference type="Pfam" id="PF14420"/>
    </source>
</evidence>
<gene>
    <name evidence="5" type="ORF">CNYM01_08125</name>
</gene>
<feature type="domain" description="Clr5" evidence="4">
    <location>
        <begin position="9"/>
        <end position="60"/>
    </location>
</feature>
<keyword evidence="6" id="KW-1185">Reference proteome</keyword>
<name>A0A135UXR2_9PEZI</name>
<sequence length="1176" mass="130802">MASSRKRHSDEEWLQHRAAIQRMFLRESASSVEIMRVLEDNGFPVTKSQLEYKLKVWGFRRKIPKNEAKIFWQFVDDRLAKREQQGKLSQVIRDGKVIEPAKVRKGRGRYQRTTLEKFQAGSATPEAPPGFNITVCTPATSNMKFIWPRSLPWLEFQTVFPELPRDHGTYMRTGLGSELPKIPVDLDILKRLHVPTSSNGSSVALLTAQLASMMPEGQEGENARLAQALLQAPTQSTITEHYKFILYQFSNNMEMFGTSSDLYCWDKTLNMLEDSGIMSLKFLVGKTGGPTINSFAEKLFQRALLMMFEIRLGDSTDSLYDSLGSDLTASERDLIYEDRLESLRARTEGVVFLLLSLGQNPDVRIYHPDLQIHTPLGLAISMNEPHLALQLLDAGADPHSSYTGFYEVLDDQEIFDPEFDREGKMAAVFQRLADSGLSLDEDGQYESALMLAIRRGSLTAADILIQSGANVLRSCYDVEYLCENPTSVLGCAADVWPEARAMELIKLLTDHAISKDPCLLPAGCFELDVVMNASFNGHVSILEYLHQAGYNIAVAEIKGLTALHVAASAGHCRACKWLLDHGSSVHGLSLSNEVPSPIIFAALGGNEDVVRLLHEAGADLNTSLSFEANENSYTNRCWIPYTSLCRWRETQIVRELGDNSINPAGAAILGYPWNNKVYAYLAEHGARLPGWAAYYGAYASSDIGLVKVALAEYSQVNINWLDQNKEKLLQTLLSLPSRDEDLRCQPRMQDQVVDLCFEVLSAGPVMVGGEAQLAMFLNSWGLVEAILQRDSTGGVQDNNGLSLLEAAFLSKSDTITQYVFERIPEAYDGFALCAAVLLVSERKCTKYLQRLLQNRQNLDCPSLLEGTAIGLAILNGEMQALKMLCGQIGTPLAAISPPSGTIQDALLQWTIRERQTPFWHDKHPEFTKPLLFIVESLRFKATLKKLGYRSWEHLIQVALNLDSEEILDIRLFSSDSDILPEQQKDKSMLFLVRSNGKLKPVEIGDFCKKTYMILERGRTPLQQAVEDGNLTKIDLLLSAGANINAPAADQAGATALQLAAITGRIGIAKMLIDMGADVDAPRASTSGRTALEGAAEHGRIDMIQLLLSEGAETGGNGRLQYMRAIKLAEHQGHLIAANMLREYRDWTVDDDDLWSELKDYPEGWEELDENGFFDYD</sequence>
<dbReference type="SMART" id="SM00248">
    <property type="entry name" value="ANK"/>
    <property type="match status" value="8"/>
</dbReference>
<dbReference type="PANTHER" id="PTHR24198:SF165">
    <property type="entry name" value="ANKYRIN REPEAT-CONTAINING PROTEIN-RELATED"/>
    <property type="match status" value="1"/>
</dbReference>
<comment type="caution">
    <text evidence="5">The sequence shown here is derived from an EMBL/GenBank/DDBJ whole genome shotgun (WGS) entry which is preliminary data.</text>
</comment>
<reference evidence="5 6" key="1">
    <citation type="submission" date="2014-02" db="EMBL/GenBank/DDBJ databases">
        <title>The genome sequence of Colletotrichum nymphaeae SA-01.</title>
        <authorList>
            <person name="Baroncelli R."/>
            <person name="Thon M.R."/>
        </authorList>
    </citation>
    <scope>NUCLEOTIDE SEQUENCE [LARGE SCALE GENOMIC DNA]</scope>
    <source>
        <strain evidence="5 6">SA-01</strain>
    </source>
</reference>
<keyword evidence="1" id="KW-0677">Repeat</keyword>
<feature type="repeat" description="ANK" evidence="3">
    <location>
        <begin position="593"/>
        <end position="625"/>
    </location>
</feature>
<feature type="repeat" description="ANK" evidence="3">
    <location>
        <begin position="1016"/>
        <end position="1048"/>
    </location>
</feature>
<dbReference type="Gene3D" id="1.25.40.20">
    <property type="entry name" value="Ankyrin repeat-containing domain"/>
    <property type="match status" value="3"/>
</dbReference>
<dbReference type="Pfam" id="PF14420">
    <property type="entry name" value="Clr5"/>
    <property type="match status" value="1"/>
</dbReference>
<evidence type="ECO:0000313" key="6">
    <source>
        <dbReference type="Proteomes" id="UP000070054"/>
    </source>
</evidence>
<dbReference type="Pfam" id="PF12796">
    <property type="entry name" value="Ank_2"/>
    <property type="match status" value="2"/>
</dbReference>
<dbReference type="InterPro" id="IPR002110">
    <property type="entry name" value="Ankyrin_rpt"/>
</dbReference>
<feature type="repeat" description="ANK" evidence="3">
    <location>
        <begin position="558"/>
        <end position="590"/>
    </location>
</feature>
<evidence type="ECO:0000256" key="1">
    <source>
        <dbReference type="ARBA" id="ARBA00022737"/>
    </source>
</evidence>
<dbReference type="PANTHER" id="PTHR24198">
    <property type="entry name" value="ANKYRIN REPEAT AND PROTEIN KINASE DOMAIN-CONTAINING PROTEIN"/>
    <property type="match status" value="1"/>
</dbReference>
<accession>A0A135UXR2</accession>
<protein>
    <recommendedName>
        <fullName evidence="4">Clr5 domain-containing protein</fullName>
    </recommendedName>
</protein>
<dbReference type="AlphaFoldDB" id="A0A135UXR2"/>
<keyword evidence="2 3" id="KW-0040">ANK repeat</keyword>
<evidence type="ECO:0000256" key="2">
    <source>
        <dbReference type="ARBA" id="ARBA00023043"/>
    </source>
</evidence>
<dbReference type="Proteomes" id="UP000070054">
    <property type="component" value="Unassembled WGS sequence"/>
</dbReference>
<dbReference type="SUPFAM" id="SSF48403">
    <property type="entry name" value="Ankyrin repeat"/>
    <property type="match status" value="2"/>
</dbReference>
<evidence type="ECO:0000313" key="5">
    <source>
        <dbReference type="EMBL" id="KXH65190.1"/>
    </source>
</evidence>